<sequence>MIATQWEEDTKVKYKQAELTSHDLADLFIDVEAVRVSQARSHGAPNG</sequence>
<name>A0ABU7FRI4_9ACTN</name>
<dbReference type="Proteomes" id="UP001333996">
    <property type="component" value="Unassembled WGS sequence"/>
</dbReference>
<dbReference type="RefSeq" id="WP_329510984.1">
    <property type="nucleotide sequence ID" value="NZ_BAAAYZ010000231.1"/>
</dbReference>
<evidence type="ECO:0000313" key="1">
    <source>
        <dbReference type="EMBL" id="MED7826588.1"/>
    </source>
</evidence>
<dbReference type="EMBL" id="JAYWVC010000166">
    <property type="protein sequence ID" value="MED7826588.1"/>
    <property type="molecule type" value="Genomic_DNA"/>
</dbReference>
<evidence type="ECO:0000313" key="2">
    <source>
        <dbReference type="Proteomes" id="UP001333996"/>
    </source>
</evidence>
<proteinExistence type="predicted"/>
<comment type="caution">
    <text evidence="1">The sequence shown here is derived from an EMBL/GenBank/DDBJ whole genome shotgun (WGS) entry which is preliminary data.</text>
</comment>
<organism evidence="1 2">
    <name type="scientific">Streptomyces chiangmaiensis</name>
    <dbReference type="NCBI Taxonomy" id="766497"/>
    <lineage>
        <taxon>Bacteria</taxon>
        <taxon>Bacillati</taxon>
        <taxon>Actinomycetota</taxon>
        <taxon>Actinomycetes</taxon>
        <taxon>Kitasatosporales</taxon>
        <taxon>Streptomycetaceae</taxon>
        <taxon>Streptomyces</taxon>
    </lineage>
</organism>
<keyword evidence="2" id="KW-1185">Reference proteome</keyword>
<gene>
    <name evidence="1" type="ORF">VXC91_32750</name>
</gene>
<reference evidence="1" key="1">
    <citation type="submission" date="2024-01" db="EMBL/GenBank/DDBJ databases">
        <title>First draft genome sequence data of TA4-1, the type strain of Gram-positive actinobacterium Streptomyces chiangmaiensis.</title>
        <authorList>
            <person name="Yasawong M."/>
            <person name="Nantapong N."/>
        </authorList>
    </citation>
    <scope>NUCLEOTIDE SEQUENCE</scope>
    <source>
        <strain evidence="1">TA4-1</strain>
    </source>
</reference>
<accession>A0ABU7FRI4</accession>
<protein>
    <submittedName>
        <fullName evidence="1">Uncharacterized protein</fullName>
    </submittedName>
</protein>